<evidence type="ECO:0000313" key="15">
    <source>
        <dbReference type="Proteomes" id="UP000199213"/>
    </source>
</evidence>
<comment type="cofactor">
    <cofactor evidence="2 12">
        <name>FAD</name>
        <dbReference type="ChEBI" id="CHEBI:57692"/>
    </cofactor>
</comment>
<dbReference type="EMBL" id="FNFM01000007">
    <property type="protein sequence ID" value="SDK38740.1"/>
    <property type="molecule type" value="Genomic_DNA"/>
</dbReference>
<comment type="function">
    <text evidence="3 12">Involved in coproporphyrin-dependent heme b biosynthesis. Catalyzes the oxidation of coproporphyrinogen III to coproporphyrin III.</text>
</comment>
<dbReference type="GO" id="GO:0005737">
    <property type="term" value="C:cytoplasm"/>
    <property type="evidence" value="ECO:0007669"/>
    <property type="project" value="UniProtKB-SubCell"/>
</dbReference>
<dbReference type="PANTHER" id="PTHR42923:SF3">
    <property type="entry name" value="PROTOPORPHYRINOGEN OXIDASE"/>
    <property type="match status" value="1"/>
</dbReference>
<feature type="domain" description="Amine oxidase" evidence="13">
    <location>
        <begin position="11"/>
        <end position="462"/>
    </location>
</feature>
<dbReference type="Proteomes" id="UP000199213">
    <property type="component" value="Unassembled WGS sequence"/>
</dbReference>
<evidence type="ECO:0000256" key="10">
    <source>
        <dbReference type="ARBA" id="ARBA00023002"/>
    </source>
</evidence>
<evidence type="ECO:0000256" key="4">
    <source>
        <dbReference type="ARBA" id="ARBA00004744"/>
    </source>
</evidence>
<dbReference type="Gene3D" id="1.10.3110.10">
    <property type="entry name" value="protoporphyrinogen ix oxidase, domain 3"/>
    <property type="match status" value="1"/>
</dbReference>
<name>A0A1G9BHP4_ACTMZ</name>
<evidence type="ECO:0000256" key="7">
    <source>
        <dbReference type="ARBA" id="ARBA00019046"/>
    </source>
</evidence>
<keyword evidence="11 12" id="KW-0350">Heme biosynthesis</keyword>
<dbReference type="Pfam" id="PF01593">
    <property type="entry name" value="Amino_oxidase"/>
    <property type="match status" value="1"/>
</dbReference>
<evidence type="ECO:0000256" key="11">
    <source>
        <dbReference type="ARBA" id="ARBA00023133"/>
    </source>
</evidence>
<comment type="catalytic activity">
    <reaction evidence="1">
        <text>coproporphyrinogen III + 3 O2 = coproporphyrin III + 3 H2O2</text>
        <dbReference type="Rhea" id="RHEA:43436"/>
        <dbReference type="ChEBI" id="CHEBI:15379"/>
        <dbReference type="ChEBI" id="CHEBI:16240"/>
        <dbReference type="ChEBI" id="CHEBI:57309"/>
        <dbReference type="ChEBI" id="CHEBI:131725"/>
        <dbReference type="EC" id="1.3.3.15"/>
    </reaction>
    <physiologicalReaction direction="left-to-right" evidence="1">
        <dbReference type="Rhea" id="RHEA:43437"/>
    </physiologicalReaction>
</comment>
<dbReference type="UniPathway" id="UPA00252"/>
<comment type="subcellular location">
    <subcellularLocation>
        <location evidence="12">Cytoplasm</location>
    </subcellularLocation>
</comment>
<evidence type="ECO:0000256" key="6">
    <source>
        <dbReference type="ARBA" id="ARBA00012402"/>
    </source>
</evidence>
<dbReference type="InterPro" id="IPR050464">
    <property type="entry name" value="Zeta_carotene_desat/Oxidored"/>
</dbReference>
<keyword evidence="9 12" id="KW-0274">FAD</keyword>
<dbReference type="PANTHER" id="PTHR42923">
    <property type="entry name" value="PROTOPORPHYRINOGEN OXIDASE"/>
    <property type="match status" value="1"/>
</dbReference>
<keyword evidence="12" id="KW-0963">Cytoplasm</keyword>
<protein>
    <recommendedName>
        <fullName evidence="7 12">Coproporphyrinogen III oxidase</fullName>
        <ecNumber evidence="6 12">1.3.3.15</ecNumber>
    </recommendedName>
</protein>
<proteinExistence type="inferred from homology"/>
<evidence type="ECO:0000256" key="3">
    <source>
        <dbReference type="ARBA" id="ARBA00002185"/>
    </source>
</evidence>
<evidence type="ECO:0000256" key="5">
    <source>
        <dbReference type="ARBA" id="ARBA00008310"/>
    </source>
</evidence>
<dbReference type="RefSeq" id="WP_092628582.1">
    <property type="nucleotide sequence ID" value="NZ_FNFM01000007.1"/>
</dbReference>
<evidence type="ECO:0000259" key="13">
    <source>
        <dbReference type="Pfam" id="PF01593"/>
    </source>
</evidence>
<dbReference type="GO" id="GO:0006783">
    <property type="term" value="P:heme biosynthetic process"/>
    <property type="evidence" value="ECO:0007669"/>
    <property type="project" value="UniProtKB-UniRule"/>
</dbReference>
<gene>
    <name evidence="14" type="ORF">SAMN04487820_107148</name>
</gene>
<keyword evidence="8 12" id="KW-0285">Flavoprotein</keyword>
<dbReference type="AlphaFoldDB" id="A0A1G9BHP4"/>
<keyword evidence="15" id="KW-1185">Reference proteome</keyword>
<comment type="pathway">
    <text evidence="4 12">Porphyrin-containing compound metabolism; protoheme biosynthesis.</text>
</comment>
<evidence type="ECO:0000256" key="1">
    <source>
        <dbReference type="ARBA" id="ARBA00001755"/>
    </source>
</evidence>
<dbReference type="SUPFAM" id="SSF51905">
    <property type="entry name" value="FAD/NAD(P)-binding domain"/>
    <property type="match status" value="1"/>
</dbReference>
<reference evidence="15" key="1">
    <citation type="submission" date="2016-10" db="EMBL/GenBank/DDBJ databases">
        <authorList>
            <person name="Varghese N."/>
            <person name="Submissions S."/>
        </authorList>
    </citation>
    <scope>NUCLEOTIDE SEQUENCE [LARGE SCALE GENOMIC DNA]</scope>
    <source>
        <strain evidence="15">DSM 45460</strain>
    </source>
</reference>
<evidence type="ECO:0000256" key="12">
    <source>
        <dbReference type="RuleBase" id="RU364052"/>
    </source>
</evidence>
<dbReference type="SUPFAM" id="SSF54373">
    <property type="entry name" value="FAD-linked reductases, C-terminal domain"/>
    <property type="match status" value="1"/>
</dbReference>
<dbReference type="Gene3D" id="3.90.660.20">
    <property type="entry name" value="Protoporphyrinogen oxidase, mitochondrial, domain 2"/>
    <property type="match status" value="1"/>
</dbReference>
<evidence type="ECO:0000313" key="14">
    <source>
        <dbReference type="EMBL" id="SDK38740.1"/>
    </source>
</evidence>
<dbReference type="InterPro" id="IPR004572">
    <property type="entry name" value="Protoporphyrinogen_oxidase"/>
</dbReference>
<evidence type="ECO:0000256" key="8">
    <source>
        <dbReference type="ARBA" id="ARBA00022630"/>
    </source>
</evidence>
<sequence length="469" mass="48257">MARVAVIGGGVAGMTAAHRLRKLLGEHAEIVVFDQAERTGGKLYTARLADRDYDLGAEAFLARRPEVPRLAAELGLDEELVHPGSASATVRAGGGSRSLPAGMLMGVPASGEAVSGVLSESGVRAVEREESLEPLRLSGGDVSVGALLRERLGSEVVERLVEPLLGGVYGGSADALGLRATMPTLANALDAGAESLTAAVHAAMPEPPPPGTDRPPVFGAFRQGYETLLDELRKRSRASFELGRPVRALRPLARGWSLSIGSAPSPRTLDVDAVVLAVPAPAARKLLADPVPDAADCFGRLQLASMAVIGLALPSHVELPAASGVLIARGERHADGTPFTAKAFTFSSRKWPHLRGGEGELLVRASVGRGDPAELRPDDEELLRRVRADLAELTGVTAAPSQSRVVRWGGGLPQYGVGHPEIVAGIEDAVSRAPGLAVAGAALHGVGVPACVGTGESAAAAIADQLAAS</sequence>
<evidence type="ECO:0000256" key="9">
    <source>
        <dbReference type="ARBA" id="ARBA00022827"/>
    </source>
</evidence>
<keyword evidence="10 12" id="KW-0560">Oxidoreductase</keyword>
<dbReference type="NCBIfam" id="TIGR00562">
    <property type="entry name" value="proto_IX_ox"/>
    <property type="match status" value="1"/>
</dbReference>
<dbReference type="InterPro" id="IPR036188">
    <property type="entry name" value="FAD/NAD-bd_sf"/>
</dbReference>
<dbReference type="Gene3D" id="3.50.50.60">
    <property type="entry name" value="FAD/NAD(P)-binding domain"/>
    <property type="match status" value="1"/>
</dbReference>
<accession>A0A1G9BHP4</accession>
<dbReference type="OrthoDB" id="4496419at2"/>
<comment type="similarity">
    <text evidence="5 12">Belongs to the protoporphyrinogen/coproporphyrinogen oxidase family. Coproporphyrinogen III oxidase subfamily.</text>
</comment>
<dbReference type="InterPro" id="IPR002937">
    <property type="entry name" value="Amino_oxidase"/>
</dbReference>
<organism evidence="14 15">
    <name type="scientific">Actinopolyspora mzabensis</name>
    <dbReference type="NCBI Taxonomy" id="995066"/>
    <lineage>
        <taxon>Bacteria</taxon>
        <taxon>Bacillati</taxon>
        <taxon>Actinomycetota</taxon>
        <taxon>Actinomycetes</taxon>
        <taxon>Actinopolysporales</taxon>
        <taxon>Actinopolysporaceae</taxon>
        <taxon>Actinopolyspora</taxon>
    </lineage>
</organism>
<dbReference type="GO" id="GO:0004729">
    <property type="term" value="F:oxygen-dependent protoporphyrinogen oxidase activity"/>
    <property type="evidence" value="ECO:0007669"/>
    <property type="project" value="UniProtKB-UniRule"/>
</dbReference>
<dbReference type="EC" id="1.3.3.15" evidence="6 12"/>
<evidence type="ECO:0000256" key="2">
    <source>
        <dbReference type="ARBA" id="ARBA00001974"/>
    </source>
</evidence>